<dbReference type="Proteomes" id="UP000298138">
    <property type="component" value="Unassembled WGS sequence"/>
</dbReference>
<dbReference type="InParanoid" id="A0A4S2N5N6"/>
<dbReference type="InterPro" id="IPR011990">
    <property type="entry name" value="TPR-like_helical_dom_sf"/>
</dbReference>
<dbReference type="PANTHER" id="PTHR47933:SF11">
    <property type="entry name" value="PENTATRICOPEPTIDE REPEAT-CONTAINING PROTEIN 2"/>
    <property type="match status" value="1"/>
</dbReference>
<dbReference type="InterPro" id="IPR002885">
    <property type="entry name" value="PPR_rpt"/>
</dbReference>
<dbReference type="InterPro" id="IPR051240">
    <property type="entry name" value="Mito_RNA-Proc/Resp"/>
</dbReference>
<organism evidence="4 5">
    <name type="scientific">Ascodesmis nigricans</name>
    <dbReference type="NCBI Taxonomy" id="341454"/>
    <lineage>
        <taxon>Eukaryota</taxon>
        <taxon>Fungi</taxon>
        <taxon>Dikarya</taxon>
        <taxon>Ascomycota</taxon>
        <taxon>Pezizomycotina</taxon>
        <taxon>Pezizomycetes</taxon>
        <taxon>Pezizales</taxon>
        <taxon>Ascodesmidaceae</taxon>
        <taxon>Ascodesmis</taxon>
    </lineage>
</organism>
<sequence>MRPLRPPLDGLQQCLCPRLSPQSPLFSPLATAVTIRQLSSLRIPANQDVHVRPRRPPRTAQSVLTHGAAPHHSPPLPSIDPNSKFSRALRFIITHLRAIPRKSPASSLVLLHEMHRNGEIELGLPVYESIMPHATVETAFALLADMKKRHITPSSRIYHALLRRLASSWRAEEMRKNVLAEMKDRWIQLLPEGEEAVLIGRIRDGKTNLVEEMLNDWKEKGRRPSGLVWRILVRQLLNLGRVEEAANMFREAASQADEFDTGRKVWDVWTDRREGELWQGVVYELLRMAAHERNIEETRYAFEYALSGNPAFQPDSGLLLSILYTAARHGDVLLANDALKLLDSSSQPRHQHHWAALLETHLRANNLPEVFHILHEMRSINRPATSGTIASLASILPTLSTFDPTTLMTHFIALPASTRDPSALHLILRAFLQTSNLPIAIQIYKTIPELLPHAPSLPDTTTYNILLNGCIPAKDRRTAMFLLSEMVLRGPNKSPMDSDTYDALISIALIAPDENNPEAWFDAFTYLQEMKRMGMTPGRATWVKLALGAGARGQGDVARQVVREMKSVGWDTVKLEAYIGKWERAKIEVGDPREATAIVEEEEIGGAAAGG</sequence>
<reference evidence="4 5" key="1">
    <citation type="submission" date="2019-04" db="EMBL/GenBank/DDBJ databases">
        <title>Comparative genomics and transcriptomics to analyze fruiting body development in filamentous ascomycetes.</title>
        <authorList>
            <consortium name="DOE Joint Genome Institute"/>
            <person name="Lutkenhaus R."/>
            <person name="Traeger S."/>
            <person name="Breuer J."/>
            <person name="Kuo A."/>
            <person name="Lipzen A."/>
            <person name="Pangilinan J."/>
            <person name="Dilworth D."/>
            <person name="Sandor L."/>
            <person name="Poggeler S."/>
            <person name="Barry K."/>
            <person name="Grigoriev I.V."/>
            <person name="Nowrousian M."/>
        </authorList>
    </citation>
    <scope>NUCLEOTIDE SEQUENCE [LARGE SCALE GENOMIC DNA]</scope>
    <source>
        <strain evidence="4 5">CBS 389.68</strain>
    </source>
</reference>
<dbReference type="OrthoDB" id="747253at2759"/>
<proteinExistence type="predicted"/>
<dbReference type="EMBL" id="ML220112">
    <property type="protein sequence ID" value="TGZ84602.1"/>
    <property type="molecule type" value="Genomic_DNA"/>
</dbReference>
<dbReference type="AlphaFoldDB" id="A0A4S2N5N6"/>
<dbReference type="Gene3D" id="1.25.40.10">
    <property type="entry name" value="Tetratricopeptide repeat domain"/>
    <property type="match status" value="3"/>
</dbReference>
<feature type="domain" description="Pentatricopeptide repeat-containing protein-mitochondrial" evidence="3">
    <location>
        <begin position="317"/>
        <end position="447"/>
    </location>
</feature>
<protein>
    <recommendedName>
        <fullName evidence="3">Pentatricopeptide repeat-containing protein-mitochondrial domain-containing protein</fullName>
    </recommendedName>
</protein>
<name>A0A4S2N5N6_9PEZI</name>
<keyword evidence="1" id="KW-0677">Repeat</keyword>
<evidence type="ECO:0000256" key="1">
    <source>
        <dbReference type="ARBA" id="ARBA00022737"/>
    </source>
</evidence>
<dbReference type="Pfam" id="PF23276">
    <property type="entry name" value="TPR_24"/>
    <property type="match status" value="1"/>
</dbReference>
<dbReference type="InterPro" id="IPR057027">
    <property type="entry name" value="TPR_mt"/>
</dbReference>
<evidence type="ECO:0000259" key="3">
    <source>
        <dbReference type="Pfam" id="PF23276"/>
    </source>
</evidence>
<evidence type="ECO:0000313" key="4">
    <source>
        <dbReference type="EMBL" id="TGZ84602.1"/>
    </source>
</evidence>
<evidence type="ECO:0000313" key="5">
    <source>
        <dbReference type="Proteomes" id="UP000298138"/>
    </source>
</evidence>
<dbReference type="GO" id="GO:0003729">
    <property type="term" value="F:mRNA binding"/>
    <property type="evidence" value="ECO:0007669"/>
    <property type="project" value="TreeGrafter"/>
</dbReference>
<gene>
    <name evidence="4" type="ORF">EX30DRAFT_360632</name>
</gene>
<keyword evidence="5" id="KW-1185">Reference proteome</keyword>
<dbReference type="PANTHER" id="PTHR47933">
    <property type="entry name" value="PENTATRICOPEPTIDE REPEAT-CONTAINING PROTEIN 1, MITOCHONDRIAL"/>
    <property type="match status" value="1"/>
</dbReference>
<dbReference type="STRING" id="341454.A0A4S2N5N6"/>
<dbReference type="Pfam" id="PF01535">
    <property type="entry name" value="PPR"/>
    <property type="match status" value="1"/>
</dbReference>
<evidence type="ECO:0000256" key="2">
    <source>
        <dbReference type="SAM" id="MobiDB-lite"/>
    </source>
</evidence>
<feature type="region of interest" description="Disordered" evidence="2">
    <location>
        <begin position="48"/>
        <end position="80"/>
    </location>
</feature>
<accession>A0A4S2N5N6</accession>